<dbReference type="Gene3D" id="1.20.1260.10">
    <property type="match status" value="1"/>
</dbReference>
<protein>
    <submittedName>
        <fullName evidence="3 4">Membrane protein</fullName>
    </submittedName>
</protein>
<dbReference type="AlphaFoldDB" id="A0AAX2IR04"/>
<keyword evidence="5" id="KW-1185">Reference proteome</keyword>
<dbReference type="RefSeq" id="WP_079467244.1">
    <property type="nucleotide sequence ID" value="NZ_CP033934.1"/>
</dbReference>
<accession>A0AAX2IR04</accession>
<evidence type="ECO:0000259" key="2">
    <source>
        <dbReference type="Pfam" id="PF13628"/>
    </source>
</evidence>
<dbReference type="Proteomes" id="UP000190669">
    <property type="component" value="Unassembled WGS sequence"/>
</dbReference>
<dbReference type="InterPro" id="IPR025419">
    <property type="entry name" value="DUF4142"/>
</dbReference>
<feature type="compositionally biased region" description="Basic and acidic residues" evidence="1">
    <location>
        <begin position="22"/>
        <end position="34"/>
    </location>
</feature>
<comment type="caution">
    <text evidence="4">The sequence shown here is derived from an EMBL/GenBank/DDBJ whole genome shotgun (WGS) entry which is preliminary data.</text>
</comment>
<reference evidence="4 6" key="2">
    <citation type="submission" date="2018-06" db="EMBL/GenBank/DDBJ databases">
        <authorList>
            <consortium name="Pathogen Informatics"/>
            <person name="Doyle S."/>
        </authorList>
    </citation>
    <scope>NUCLEOTIDE SEQUENCE [LARGE SCALE GENOMIC DNA]</scope>
    <source>
        <strain evidence="4 6">NCTC11212</strain>
    </source>
</reference>
<feature type="domain" description="DUF4142" evidence="2">
    <location>
        <begin position="64"/>
        <end position="195"/>
    </location>
</feature>
<dbReference type="KEGG" id="cbp:EB354_03855"/>
<gene>
    <name evidence="4" type="ORF">NCTC11212_04119</name>
    <name evidence="3" type="ORF">SAMN05421800_1441</name>
</gene>
<proteinExistence type="predicted"/>
<reference evidence="3 5" key="1">
    <citation type="submission" date="2017-02" db="EMBL/GenBank/DDBJ databases">
        <authorList>
            <person name="Varghese N."/>
            <person name="Submissions S."/>
        </authorList>
    </citation>
    <scope>NUCLEOTIDE SEQUENCE [LARGE SCALE GENOMIC DNA]</scope>
    <source>
        <strain evidence="3 5">DSM 16775</strain>
    </source>
</reference>
<dbReference type="PANTHER" id="PTHR38593:SF1">
    <property type="entry name" value="BLR2558 PROTEIN"/>
    <property type="match status" value="1"/>
</dbReference>
<evidence type="ECO:0000313" key="3">
    <source>
        <dbReference type="EMBL" id="SKC13053.1"/>
    </source>
</evidence>
<dbReference type="InterPro" id="IPR012347">
    <property type="entry name" value="Ferritin-like"/>
</dbReference>
<sequence>MKKTIVTLFAAALMVACNKKETSDNVDHSSDHMETSAQDESATIGTDSLTTINNSASVAQLSDQDKKFADAAAKGGMMEVMAGKLAADLSTNTNVKTLGEMMVKDHTKANDELKQWASKNAYTLPAKLDADQQKKYDELKAKKGVEFDRMYTDLMVADHQITIADFKKEVAEGSETTLKNFASKALPTLEHHLMESHKAQKAVK</sequence>
<name>A0AAX2IR04_9FLAO</name>
<dbReference type="EMBL" id="FUZE01000044">
    <property type="protein sequence ID" value="SKC13053.1"/>
    <property type="molecule type" value="Genomic_DNA"/>
</dbReference>
<dbReference type="PROSITE" id="PS51257">
    <property type="entry name" value="PROKAR_LIPOPROTEIN"/>
    <property type="match status" value="1"/>
</dbReference>
<evidence type="ECO:0000313" key="6">
    <source>
        <dbReference type="Proteomes" id="UP000251937"/>
    </source>
</evidence>
<dbReference type="Pfam" id="PF13628">
    <property type="entry name" value="DUF4142"/>
    <property type="match status" value="1"/>
</dbReference>
<organism evidence="4 6">
    <name type="scientific">Chryseobacterium balustinum</name>
    <dbReference type="NCBI Taxonomy" id="246"/>
    <lineage>
        <taxon>Bacteria</taxon>
        <taxon>Pseudomonadati</taxon>
        <taxon>Bacteroidota</taxon>
        <taxon>Flavobacteriia</taxon>
        <taxon>Flavobacteriales</taxon>
        <taxon>Weeksellaceae</taxon>
        <taxon>Chryseobacterium group</taxon>
        <taxon>Chryseobacterium</taxon>
    </lineage>
</organism>
<evidence type="ECO:0000313" key="5">
    <source>
        <dbReference type="Proteomes" id="UP000190669"/>
    </source>
</evidence>
<dbReference type="EMBL" id="UAVR01000024">
    <property type="protein sequence ID" value="SQA92540.1"/>
    <property type="molecule type" value="Genomic_DNA"/>
</dbReference>
<dbReference type="PANTHER" id="PTHR38593">
    <property type="entry name" value="BLR2558 PROTEIN"/>
    <property type="match status" value="1"/>
</dbReference>
<evidence type="ECO:0000313" key="4">
    <source>
        <dbReference type="EMBL" id="SQA92540.1"/>
    </source>
</evidence>
<dbReference type="Proteomes" id="UP000251937">
    <property type="component" value="Unassembled WGS sequence"/>
</dbReference>
<evidence type="ECO:0000256" key="1">
    <source>
        <dbReference type="SAM" id="MobiDB-lite"/>
    </source>
</evidence>
<feature type="region of interest" description="Disordered" evidence="1">
    <location>
        <begin position="22"/>
        <end position="43"/>
    </location>
</feature>